<evidence type="ECO:0000313" key="1">
    <source>
        <dbReference type="EMBL" id="VWB81562.1"/>
    </source>
</evidence>
<evidence type="ECO:0000313" key="2">
    <source>
        <dbReference type="Proteomes" id="UP000494125"/>
    </source>
</evidence>
<keyword evidence="2" id="KW-1185">Reference proteome</keyword>
<dbReference type="Gene3D" id="1.20.1640.10">
    <property type="entry name" value="Multidrug efflux transporter AcrB transmembrane domain"/>
    <property type="match status" value="1"/>
</dbReference>
<gene>
    <name evidence="1" type="ORF">BDI24065_03900</name>
</gene>
<dbReference type="Proteomes" id="UP000494125">
    <property type="component" value="Unassembled WGS sequence"/>
</dbReference>
<dbReference type="AlphaFoldDB" id="A0A6P2MMD5"/>
<protein>
    <submittedName>
        <fullName evidence="1">RND transporter</fullName>
    </submittedName>
</protein>
<organism evidence="1 2">
    <name type="scientific">Burkholderia diffusa</name>
    <dbReference type="NCBI Taxonomy" id="488732"/>
    <lineage>
        <taxon>Bacteria</taxon>
        <taxon>Pseudomonadati</taxon>
        <taxon>Pseudomonadota</taxon>
        <taxon>Betaproteobacteria</taxon>
        <taxon>Burkholderiales</taxon>
        <taxon>Burkholderiaceae</taxon>
        <taxon>Burkholderia</taxon>
        <taxon>Burkholderia cepacia complex</taxon>
    </lineage>
</organism>
<dbReference type="SUPFAM" id="SSF82866">
    <property type="entry name" value="Multidrug efflux transporter AcrB transmembrane domain"/>
    <property type="match status" value="1"/>
</dbReference>
<sequence>MCDSTIATSAVPAYFKFVRTDAQRRNGKRPLTSCNNWRPAVAPACPARLAVPAEGPFRPSWNIFHPGPRPASSGAALTLGGPALAVGILVDDATVTIENANWHLEQAKGVRGAILDGAKHRLAAEYRTDCSPALTADAGTSTH</sequence>
<proteinExistence type="predicted"/>
<accession>A0A6P2MMD5</accession>
<name>A0A6P2MMD5_9BURK</name>
<reference evidence="1 2" key="1">
    <citation type="submission" date="2019-09" db="EMBL/GenBank/DDBJ databases">
        <authorList>
            <person name="Depoorter E."/>
        </authorList>
    </citation>
    <scope>NUCLEOTIDE SEQUENCE [LARGE SCALE GENOMIC DNA]</scope>
    <source>
        <strain evidence="1">LMG 24065</strain>
    </source>
</reference>
<dbReference type="EMBL" id="CABVPN010000018">
    <property type="protein sequence ID" value="VWB81562.1"/>
    <property type="molecule type" value="Genomic_DNA"/>
</dbReference>